<sequence length="169" mass="19882">MNFKQELQRNPKKDVQLKWDKLCQQAINLREQGMSYKGIADKIGYSTQSLQKELKKRGLWKGRARAAQEKWDDLCERAQVLRTQGLSYFTIAKKLDCYAPSLREELKKRGLWSVTSLEERKEVAREKWENTCIQAVELHGQGWSYIKIAKKLNCHVTSLRKELKKRGLR</sequence>
<comment type="caution">
    <text evidence="1">The sequence shown here is derived from an EMBL/GenBank/DDBJ whole genome shotgun (WGS) entry which is preliminary data.</text>
</comment>
<dbReference type="AlphaFoldDB" id="A0A9X7AUF5"/>
<proteinExistence type="predicted"/>
<gene>
    <name evidence="1" type="ORF">COK81_30595</name>
</gene>
<dbReference type="EMBL" id="NVCU01000402">
    <property type="protein sequence ID" value="PFT74783.1"/>
    <property type="molecule type" value="Genomic_DNA"/>
</dbReference>
<organism evidence="1 2">
    <name type="scientific">Bacillus thuringiensis</name>
    <dbReference type="NCBI Taxonomy" id="1428"/>
    <lineage>
        <taxon>Bacteria</taxon>
        <taxon>Bacillati</taxon>
        <taxon>Bacillota</taxon>
        <taxon>Bacilli</taxon>
        <taxon>Bacillales</taxon>
        <taxon>Bacillaceae</taxon>
        <taxon>Bacillus</taxon>
        <taxon>Bacillus cereus group</taxon>
    </lineage>
</organism>
<name>A0A9X7AUF5_BACTU</name>
<evidence type="ECO:0000313" key="2">
    <source>
        <dbReference type="Proteomes" id="UP000225910"/>
    </source>
</evidence>
<protein>
    <submittedName>
        <fullName evidence="1">Uncharacterized protein</fullName>
    </submittedName>
</protein>
<dbReference type="Gene3D" id="1.10.10.60">
    <property type="entry name" value="Homeodomain-like"/>
    <property type="match status" value="2"/>
</dbReference>
<evidence type="ECO:0000313" key="1">
    <source>
        <dbReference type="EMBL" id="PFT74783.1"/>
    </source>
</evidence>
<dbReference type="RefSeq" id="WP_098680042.1">
    <property type="nucleotide sequence ID" value="NZ_NVCU01000402.1"/>
</dbReference>
<dbReference type="Proteomes" id="UP000225910">
    <property type="component" value="Unassembled WGS sequence"/>
</dbReference>
<accession>A0A9X7AUF5</accession>
<reference evidence="1 2" key="1">
    <citation type="submission" date="2017-09" db="EMBL/GenBank/DDBJ databases">
        <title>Large-scale bioinformatics analysis of Bacillus genomes uncovers conserved roles of natural products in bacterial physiology.</title>
        <authorList>
            <consortium name="Agbiome Team Llc"/>
            <person name="Bleich R.M."/>
            <person name="Grubbs K.J."/>
            <person name="Santa Maria K.C."/>
            <person name="Allen S.E."/>
            <person name="Farag S."/>
            <person name="Shank E.A."/>
            <person name="Bowers A."/>
        </authorList>
    </citation>
    <scope>NUCLEOTIDE SEQUENCE [LARGE SCALE GENOMIC DNA]</scope>
    <source>
        <strain evidence="1 2">AFS064137</strain>
    </source>
</reference>